<accession>A0A072P0V1</accession>
<dbReference type="EC" id="6.6.1.1" evidence="1"/>
<dbReference type="Proteomes" id="UP000027920">
    <property type="component" value="Unassembled WGS sequence"/>
</dbReference>
<name>A0A072P0V1_9EURO</name>
<protein>
    <recommendedName>
        <fullName evidence="1">magnesium chelatase</fullName>
        <ecNumber evidence="1">6.6.1.1</ecNumber>
    </recommendedName>
</protein>
<dbReference type="Gene3D" id="1.10.8.80">
    <property type="entry name" value="Magnesium chelatase subunit I, C-Terminal domain"/>
    <property type="match status" value="1"/>
</dbReference>
<dbReference type="HOGENOM" id="CLU_034390_0_0_1"/>
<evidence type="ECO:0000313" key="5">
    <source>
        <dbReference type="Proteomes" id="UP000027920"/>
    </source>
</evidence>
<evidence type="ECO:0000259" key="3">
    <source>
        <dbReference type="Pfam" id="PF17863"/>
    </source>
</evidence>
<dbReference type="GeneID" id="25285360"/>
<evidence type="ECO:0000256" key="1">
    <source>
        <dbReference type="ARBA" id="ARBA00012825"/>
    </source>
</evidence>
<dbReference type="RefSeq" id="XP_013256071.1">
    <property type="nucleotide sequence ID" value="XM_013400617.1"/>
</dbReference>
<gene>
    <name evidence="4" type="ORF">A1O9_10456</name>
</gene>
<evidence type="ECO:0000256" key="2">
    <source>
        <dbReference type="ARBA" id="ARBA00023444"/>
    </source>
</evidence>
<sequence>MDDPGLVERIQDLTDLELAVLLSLIAQHHSILETRDDALDDLAAELALIVSHVFKLKYVILERDDLQSVDRFGELILEQESDCSVPSNASESDYDTPNLTVQQGGNLHSKLASISFRRSDSNTPSQQKLDSRRVVNVIIAKDFNLAKEDVQIQVLELIRKRRIYSRTTVHTTPKVFLFLPLIATTSKQIRLTKHLNDRIFISHHHDSEDGFPNLEELDSRFEDQGSTYSVDQALSVAKQGPLAERSITEEVGFASYTIDLLRTRGRAVTITPEIRRYLQDIVVFLRIERGVDGGISPYATTLLLALSKYLAPLHGIDYVTPSLVALAAKKVFPHRIVIASPSRERSTLYGTDIESARDLLRGLDPDKVIQHVLDTVECPN</sequence>
<dbReference type="Pfam" id="PF17863">
    <property type="entry name" value="AAA_lid_2"/>
    <property type="match status" value="1"/>
</dbReference>
<dbReference type="InterPro" id="IPR041628">
    <property type="entry name" value="ChlI/MoxR_AAA_lid"/>
</dbReference>
<dbReference type="InterPro" id="IPR052041">
    <property type="entry name" value="Nucleic_acid_metab_PIN/TRAM"/>
</dbReference>
<reference evidence="4 5" key="1">
    <citation type="submission" date="2013-03" db="EMBL/GenBank/DDBJ databases">
        <title>The Genome Sequence of Exophiala aquamarina CBS 119918.</title>
        <authorList>
            <consortium name="The Broad Institute Genomics Platform"/>
            <person name="Cuomo C."/>
            <person name="de Hoog S."/>
            <person name="Gorbushina A."/>
            <person name="Walker B."/>
            <person name="Young S.K."/>
            <person name="Zeng Q."/>
            <person name="Gargeya S."/>
            <person name="Fitzgerald M."/>
            <person name="Haas B."/>
            <person name="Abouelleil A."/>
            <person name="Allen A.W."/>
            <person name="Alvarado L."/>
            <person name="Arachchi H.M."/>
            <person name="Berlin A.M."/>
            <person name="Chapman S.B."/>
            <person name="Gainer-Dewar J."/>
            <person name="Goldberg J."/>
            <person name="Griggs A."/>
            <person name="Gujja S."/>
            <person name="Hansen M."/>
            <person name="Howarth C."/>
            <person name="Imamovic A."/>
            <person name="Ireland A."/>
            <person name="Larimer J."/>
            <person name="McCowan C."/>
            <person name="Murphy C."/>
            <person name="Pearson M."/>
            <person name="Poon T.W."/>
            <person name="Priest M."/>
            <person name="Roberts A."/>
            <person name="Saif S."/>
            <person name="Shea T."/>
            <person name="Sisk P."/>
            <person name="Sykes S."/>
            <person name="Wortman J."/>
            <person name="Nusbaum C."/>
            <person name="Birren B."/>
        </authorList>
    </citation>
    <scope>NUCLEOTIDE SEQUENCE [LARGE SCALE GENOMIC DNA]</scope>
    <source>
        <strain evidence="4 5">CBS 119918</strain>
    </source>
</reference>
<dbReference type="PANTHER" id="PTHR11603">
    <property type="entry name" value="AAA FAMILY ATPASE"/>
    <property type="match status" value="1"/>
</dbReference>
<evidence type="ECO:0000313" key="4">
    <source>
        <dbReference type="EMBL" id="KEF53481.1"/>
    </source>
</evidence>
<dbReference type="OrthoDB" id="5582146at2759"/>
<dbReference type="PANTHER" id="PTHR11603:SF132">
    <property type="entry name" value="C2H2-TYPE DOMAIN-CONTAINING PROTEIN"/>
    <property type="match status" value="1"/>
</dbReference>
<organism evidence="4 5">
    <name type="scientific">Exophiala aquamarina CBS 119918</name>
    <dbReference type="NCBI Taxonomy" id="1182545"/>
    <lineage>
        <taxon>Eukaryota</taxon>
        <taxon>Fungi</taxon>
        <taxon>Dikarya</taxon>
        <taxon>Ascomycota</taxon>
        <taxon>Pezizomycotina</taxon>
        <taxon>Eurotiomycetes</taxon>
        <taxon>Chaetothyriomycetidae</taxon>
        <taxon>Chaetothyriales</taxon>
        <taxon>Herpotrichiellaceae</taxon>
        <taxon>Exophiala</taxon>
    </lineage>
</organism>
<feature type="domain" description="ChlI/MoxR AAA lid" evidence="3">
    <location>
        <begin position="286"/>
        <end position="345"/>
    </location>
</feature>
<dbReference type="EMBL" id="AMGV01000013">
    <property type="protein sequence ID" value="KEF53481.1"/>
    <property type="molecule type" value="Genomic_DNA"/>
</dbReference>
<proteinExistence type="predicted"/>
<comment type="caution">
    <text evidence="4">The sequence shown here is derived from an EMBL/GenBank/DDBJ whole genome shotgun (WGS) entry which is preliminary data.</text>
</comment>
<dbReference type="GO" id="GO:0016851">
    <property type="term" value="F:magnesium chelatase activity"/>
    <property type="evidence" value="ECO:0007669"/>
    <property type="project" value="UniProtKB-EC"/>
</dbReference>
<keyword evidence="5" id="KW-1185">Reference proteome</keyword>
<comment type="pathway">
    <text evidence="2">Porphyrin-containing compound metabolism.</text>
</comment>
<dbReference type="AlphaFoldDB" id="A0A072P0V1"/>
<dbReference type="VEuPathDB" id="FungiDB:A1O9_10456"/>